<sequence>MNKKETTINLKNKSIMKKLFFTLVLATTPVLFFAQEEKPKETAKECDLPKDFKEPIKNKRLKKFVAIDNGVEEKEVIIIRAQNGLGSGIYTACVKGQPIQYQKMGTVFMREGNNPFKK</sequence>
<organism evidence="2 3">
    <name type="scientific">Chryseobacterium camelliae</name>
    <dbReference type="NCBI Taxonomy" id="1265445"/>
    <lineage>
        <taxon>Bacteria</taxon>
        <taxon>Pseudomonadati</taxon>
        <taxon>Bacteroidota</taxon>
        <taxon>Flavobacteriia</taxon>
        <taxon>Flavobacteriales</taxon>
        <taxon>Weeksellaceae</taxon>
        <taxon>Chryseobacterium group</taxon>
        <taxon>Chryseobacterium</taxon>
    </lineage>
</organism>
<protein>
    <submittedName>
        <fullName evidence="2">Uncharacterized protein</fullName>
    </submittedName>
</protein>
<name>A0ABY7QQT7_9FLAO</name>
<evidence type="ECO:0000313" key="3">
    <source>
        <dbReference type="Proteomes" id="UP001210978"/>
    </source>
</evidence>
<proteinExistence type="predicted"/>
<dbReference type="EMBL" id="CP115859">
    <property type="protein sequence ID" value="WBV61674.1"/>
    <property type="molecule type" value="Genomic_DNA"/>
</dbReference>
<feature type="signal peptide" evidence="1">
    <location>
        <begin position="1"/>
        <end position="34"/>
    </location>
</feature>
<keyword evidence="1" id="KW-0732">Signal</keyword>
<accession>A0ABY7QQT7</accession>
<dbReference type="RefSeq" id="WP_271149946.1">
    <property type="nucleotide sequence ID" value="NZ_CP115859.1"/>
</dbReference>
<reference evidence="2 3" key="1">
    <citation type="submission" date="2023-01" db="EMBL/GenBank/DDBJ databases">
        <title>Complete genome of Chryseobacterium camelliae VAN22-5A.</title>
        <authorList>
            <person name="Zong G."/>
            <person name="Cao G."/>
        </authorList>
    </citation>
    <scope>NUCLEOTIDE SEQUENCE [LARGE SCALE GENOMIC DNA]</scope>
    <source>
        <strain evidence="2 3">VAN22-5A</strain>
    </source>
</reference>
<evidence type="ECO:0000313" key="2">
    <source>
        <dbReference type="EMBL" id="WBV61674.1"/>
    </source>
</evidence>
<dbReference type="Proteomes" id="UP001210978">
    <property type="component" value="Chromosome"/>
</dbReference>
<evidence type="ECO:0000256" key="1">
    <source>
        <dbReference type="SAM" id="SignalP"/>
    </source>
</evidence>
<gene>
    <name evidence="2" type="ORF">PFY12_06015</name>
</gene>
<feature type="chain" id="PRO_5045937001" evidence="1">
    <location>
        <begin position="35"/>
        <end position="118"/>
    </location>
</feature>
<keyword evidence="3" id="KW-1185">Reference proteome</keyword>